<feature type="domain" description="AB hydrolase-1" evidence="1">
    <location>
        <begin position="50"/>
        <end position="190"/>
    </location>
</feature>
<reference evidence="2 3" key="1">
    <citation type="submission" date="2020-04" db="EMBL/GenBank/DDBJ databases">
        <authorList>
            <person name="De Canck E."/>
        </authorList>
    </citation>
    <scope>NUCLEOTIDE SEQUENCE [LARGE SCALE GENOMIC DNA]</scope>
    <source>
        <strain evidence="2 3">LMG 3441</strain>
    </source>
</reference>
<dbReference type="SUPFAM" id="SSF53474">
    <property type="entry name" value="alpha/beta-Hydrolases"/>
    <property type="match status" value="1"/>
</dbReference>
<name>A0A6S7AUC0_9BURK</name>
<keyword evidence="3" id="KW-1185">Reference proteome</keyword>
<evidence type="ECO:0000313" key="2">
    <source>
        <dbReference type="EMBL" id="CAB3736542.1"/>
    </source>
</evidence>
<evidence type="ECO:0000313" key="3">
    <source>
        <dbReference type="Proteomes" id="UP000494269"/>
    </source>
</evidence>
<sequence length="288" mass="31637">MNSAADTSDVMTRTDMADVMTRTDMADVVIGGQTRRLECLWIAPDRGQAPLLVFLHEGLGSVAMWKDFPAHVCEAAGCRGLVVSRYGYGQSTPRPPQEKWTVDFMHGDARDGLPALFTALGIDARQDKPVLFGHSDGGSIALLYAAMHPDAVAGIVVAAPHIFVEAQTVANIELARQAYLNTDLRSRLARYHADVDSAFWGWNDIWLNPDFRHWNIEDYLPRIVCPVLAIQGVDDEYGTLAQIRGIHRHAPQTALLEIPGCRHSPHRDQPAIVIQAVADFIGALDKPG</sequence>
<dbReference type="AlphaFoldDB" id="A0A6S7AUC0"/>
<dbReference type="InterPro" id="IPR050266">
    <property type="entry name" value="AB_hydrolase_sf"/>
</dbReference>
<accession>A0A6S7AUC0</accession>
<dbReference type="Pfam" id="PF00561">
    <property type="entry name" value="Abhydrolase_1"/>
    <property type="match status" value="1"/>
</dbReference>
<dbReference type="EMBL" id="CADIJQ010000011">
    <property type="protein sequence ID" value="CAB3736542.1"/>
    <property type="molecule type" value="Genomic_DNA"/>
</dbReference>
<proteinExistence type="predicted"/>
<evidence type="ECO:0000259" key="1">
    <source>
        <dbReference type="Pfam" id="PF00561"/>
    </source>
</evidence>
<dbReference type="Gene3D" id="3.40.50.1820">
    <property type="entry name" value="alpha/beta hydrolase"/>
    <property type="match status" value="1"/>
</dbReference>
<dbReference type="Proteomes" id="UP000494269">
    <property type="component" value="Unassembled WGS sequence"/>
</dbReference>
<dbReference type="InterPro" id="IPR000073">
    <property type="entry name" value="AB_hydrolase_1"/>
</dbReference>
<dbReference type="PANTHER" id="PTHR43798:SF33">
    <property type="entry name" value="HYDROLASE, PUTATIVE (AFU_ORTHOLOGUE AFUA_2G14860)-RELATED"/>
    <property type="match status" value="1"/>
</dbReference>
<gene>
    <name evidence="2" type="primary">menH_6</name>
    <name evidence="2" type="ORF">LMG3441_05187</name>
</gene>
<dbReference type="GO" id="GO:0070205">
    <property type="term" value="F:2-succinyl-6-hydroxy-2,4-cyclohexadiene-1-carboxylate synthase activity"/>
    <property type="evidence" value="ECO:0007669"/>
    <property type="project" value="UniProtKB-EC"/>
</dbReference>
<protein>
    <submittedName>
        <fullName evidence="2">2-succinyl-6-hydroxy-2, 4-cyclohexadiene-1-carboxylate synthase</fullName>
        <ecNumber evidence="2">4.2.99.20</ecNumber>
    </submittedName>
</protein>
<dbReference type="InterPro" id="IPR029058">
    <property type="entry name" value="AB_hydrolase_fold"/>
</dbReference>
<dbReference type="GO" id="GO:0016020">
    <property type="term" value="C:membrane"/>
    <property type="evidence" value="ECO:0007669"/>
    <property type="project" value="TreeGrafter"/>
</dbReference>
<keyword evidence="2" id="KW-0456">Lyase</keyword>
<organism evidence="2 3">
    <name type="scientific">Achromobacter kerstersii</name>
    <dbReference type="NCBI Taxonomy" id="1353890"/>
    <lineage>
        <taxon>Bacteria</taxon>
        <taxon>Pseudomonadati</taxon>
        <taxon>Pseudomonadota</taxon>
        <taxon>Betaproteobacteria</taxon>
        <taxon>Burkholderiales</taxon>
        <taxon>Alcaligenaceae</taxon>
        <taxon>Achromobacter</taxon>
    </lineage>
</organism>
<dbReference type="PANTHER" id="PTHR43798">
    <property type="entry name" value="MONOACYLGLYCEROL LIPASE"/>
    <property type="match status" value="1"/>
</dbReference>
<dbReference type="EC" id="4.2.99.20" evidence="2"/>